<sequence>MFALKTDQELATLRATPNITIANAATIHWANAAYWVHENNIHTMSPTDLDVYNPLMTHYEQSYKEYEAHMLPAHYKVLNDLWLYMKPAAERRFRRLPVAKSNQVKQALLEHEGADNLPDDCLPTPVLEQRRMFADVLPTSVFRAAKERRDSDGSSETEWCNKVFPEIQPASSESVSHHHGSDRADDRSAVPHIWCEVVAEELAPSTQASKQLRTEKSSVGDHPASTISTQQQATANPSSQPPYAAATSARTSQPDSAMARSVRAPSASAVETAAETVAARNPEERQVAPPLLAEVGERVVLLTAGEADAAERAWIEWGEEWYERSGLF</sequence>
<feature type="compositionally biased region" description="Polar residues" evidence="1">
    <location>
        <begin position="225"/>
        <end position="238"/>
    </location>
</feature>
<evidence type="ECO:0000313" key="2">
    <source>
        <dbReference type="EMBL" id="KAK4549089.1"/>
    </source>
</evidence>
<evidence type="ECO:0000313" key="3">
    <source>
        <dbReference type="Proteomes" id="UP001324427"/>
    </source>
</evidence>
<gene>
    <name evidence="2" type="ORF">LTR36_007545</name>
</gene>
<evidence type="ECO:0000256" key="1">
    <source>
        <dbReference type="SAM" id="MobiDB-lite"/>
    </source>
</evidence>
<accession>A0AAV9JWU8</accession>
<dbReference type="Proteomes" id="UP001324427">
    <property type="component" value="Unassembled WGS sequence"/>
</dbReference>
<feature type="region of interest" description="Disordered" evidence="1">
    <location>
        <begin position="205"/>
        <end position="267"/>
    </location>
</feature>
<proteinExistence type="predicted"/>
<name>A0AAV9JWU8_9PEZI</name>
<organism evidence="2 3">
    <name type="scientific">Oleoguttula mirabilis</name>
    <dbReference type="NCBI Taxonomy" id="1507867"/>
    <lineage>
        <taxon>Eukaryota</taxon>
        <taxon>Fungi</taxon>
        <taxon>Dikarya</taxon>
        <taxon>Ascomycota</taxon>
        <taxon>Pezizomycotina</taxon>
        <taxon>Dothideomycetes</taxon>
        <taxon>Dothideomycetidae</taxon>
        <taxon>Mycosphaerellales</taxon>
        <taxon>Teratosphaeriaceae</taxon>
        <taxon>Oleoguttula</taxon>
    </lineage>
</organism>
<keyword evidence="3" id="KW-1185">Reference proteome</keyword>
<feature type="compositionally biased region" description="Low complexity" evidence="1">
    <location>
        <begin position="256"/>
        <end position="267"/>
    </location>
</feature>
<dbReference type="AlphaFoldDB" id="A0AAV9JWU8"/>
<reference evidence="2 3" key="1">
    <citation type="submission" date="2021-11" db="EMBL/GenBank/DDBJ databases">
        <title>Black yeast isolated from Biological Soil Crust.</title>
        <authorList>
            <person name="Kurbessoian T."/>
        </authorList>
    </citation>
    <scope>NUCLEOTIDE SEQUENCE [LARGE SCALE GENOMIC DNA]</scope>
    <source>
        <strain evidence="2 3">CCFEE 5522</strain>
    </source>
</reference>
<comment type="caution">
    <text evidence="2">The sequence shown here is derived from an EMBL/GenBank/DDBJ whole genome shotgun (WGS) entry which is preliminary data.</text>
</comment>
<dbReference type="EMBL" id="JAVFHQ010000005">
    <property type="protein sequence ID" value="KAK4549089.1"/>
    <property type="molecule type" value="Genomic_DNA"/>
</dbReference>
<protein>
    <submittedName>
        <fullName evidence="2">Uncharacterized protein</fullName>
    </submittedName>
</protein>